<dbReference type="PANTHER" id="PTHR11782">
    <property type="entry name" value="ADENOSINE/GUANOSINE DIPHOSPHATASE"/>
    <property type="match status" value="1"/>
</dbReference>
<dbReference type="EMBL" id="DS985269">
    <property type="protein sequence ID" value="EDV19620.1"/>
    <property type="molecule type" value="Genomic_DNA"/>
</dbReference>
<dbReference type="eggNOG" id="KOG1385">
    <property type="taxonomic scope" value="Eukaryota"/>
</dbReference>
<accession>B3SC91</accession>
<keyword evidence="7" id="KW-1185">Reference proteome</keyword>
<feature type="active site" description="Proton acceptor" evidence="3">
    <location>
        <position position="179"/>
    </location>
</feature>
<name>B3SC91_TRIAD</name>
<evidence type="ECO:0000256" key="3">
    <source>
        <dbReference type="PIRSR" id="PIRSR600407-1"/>
    </source>
</evidence>
<keyword evidence="4" id="KW-0067">ATP-binding</keyword>
<dbReference type="FunCoup" id="B3SC91">
    <property type="interactions" value="1948"/>
</dbReference>
<dbReference type="PhylomeDB" id="B3SC91"/>
<dbReference type="InterPro" id="IPR000407">
    <property type="entry name" value="GDA1_CD39_NTPase"/>
</dbReference>
<evidence type="ECO:0008006" key="8">
    <source>
        <dbReference type="Google" id="ProtNLM"/>
    </source>
</evidence>
<gene>
    <name evidence="6" type="ORF">TRIADDRAFT_61888</name>
</gene>
<organism evidence="6 7">
    <name type="scientific">Trichoplax adhaerens</name>
    <name type="common">Trichoplax reptans</name>
    <dbReference type="NCBI Taxonomy" id="10228"/>
    <lineage>
        <taxon>Eukaryota</taxon>
        <taxon>Metazoa</taxon>
        <taxon>Placozoa</taxon>
        <taxon>Uniplacotomia</taxon>
        <taxon>Trichoplacea</taxon>
        <taxon>Trichoplacidae</taxon>
        <taxon>Trichoplax</taxon>
    </lineage>
</organism>
<feature type="chain" id="PRO_5002797406" description="Ectonucleoside triphosphate diphosphohydrolase 5" evidence="5">
    <location>
        <begin position="21"/>
        <end position="422"/>
    </location>
</feature>
<evidence type="ECO:0000313" key="6">
    <source>
        <dbReference type="EMBL" id="EDV19620.1"/>
    </source>
</evidence>
<dbReference type="Pfam" id="PF01150">
    <property type="entry name" value="GDA1_CD39"/>
    <property type="match status" value="1"/>
</dbReference>
<keyword evidence="4" id="KW-0547">Nucleotide-binding</keyword>
<dbReference type="OrthoDB" id="6372431at2759"/>
<dbReference type="HOGENOM" id="CLU_010246_0_2_1"/>
<keyword evidence="2" id="KW-0378">Hydrolase</keyword>
<evidence type="ECO:0000256" key="2">
    <source>
        <dbReference type="ARBA" id="ARBA00022801"/>
    </source>
</evidence>
<dbReference type="Proteomes" id="UP000009022">
    <property type="component" value="Unassembled WGS sequence"/>
</dbReference>
<dbReference type="InParanoid" id="B3SC91"/>
<dbReference type="STRING" id="10228.B3SC91"/>
<comment type="similarity">
    <text evidence="1">Belongs to the GDA1/CD39 NTPase family.</text>
</comment>
<dbReference type="KEGG" id="tad:TRIADDRAFT_61888"/>
<evidence type="ECO:0000256" key="1">
    <source>
        <dbReference type="ARBA" id="ARBA00009283"/>
    </source>
</evidence>
<evidence type="ECO:0000256" key="4">
    <source>
        <dbReference type="PIRSR" id="PIRSR600407-2"/>
    </source>
</evidence>
<evidence type="ECO:0000256" key="5">
    <source>
        <dbReference type="SAM" id="SignalP"/>
    </source>
</evidence>
<sequence>MAIGAVFLIVLIYYARGGDAASSFDPDSPLSSLKSTTALNGDRHIYAAMLDAGSTGSRIHIYHFAKSEQGILRLIDEYFKENQPGIGAFANNSEKAGEKIQALLDSGMPKIPKGQVSSCLINLFATAGLRRLPEKQSNALLDTVCKYCGQHIISIREVIKKSPFKKPKSYVSILSGDNEGIYAWQTLNFLTGTLNSSNTEASYGTLDLGGASTQLTFAAIDEKTLKKFKEDIKTDEVLEQKFRLFTKSYKDMGLKVARVKVLAANPKSKDGKFVTACSPSGAKFSWKDFGVENNVSNPSDEKYGFEECMKEVKNYPKTDKIEELKVRKAYAFSYYYDIAVDLHLIGAKGGEIDIQKFYDAAKIECNKPKRDHDMLCFDSVYIINLLTEGFGLDLQSKLTIGKKINEFELCWALGATLEMLGE</sequence>
<dbReference type="GeneID" id="6759071"/>
<dbReference type="PANTHER" id="PTHR11782:SF127">
    <property type="entry name" value="NTPASE, ISOFORM F"/>
    <property type="match status" value="1"/>
</dbReference>
<feature type="signal peptide" evidence="5">
    <location>
        <begin position="1"/>
        <end position="20"/>
    </location>
</feature>
<evidence type="ECO:0000313" key="7">
    <source>
        <dbReference type="Proteomes" id="UP000009022"/>
    </source>
</evidence>
<keyword evidence="5" id="KW-0732">Signal</keyword>
<feature type="binding site" evidence="4">
    <location>
        <begin position="210"/>
        <end position="214"/>
    </location>
    <ligand>
        <name>ATP</name>
        <dbReference type="ChEBI" id="CHEBI:30616"/>
    </ligand>
</feature>
<dbReference type="Gene3D" id="3.30.420.150">
    <property type="entry name" value="Exopolyphosphatase. Domain 2"/>
    <property type="match status" value="1"/>
</dbReference>
<dbReference type="GO" id="GO:0005524">
    <property type="term" value="F:ATP binding"/>
    <property type="evidence" value="ECO:0007669"/>
    <property type="project" value="UniProtKB-KW"/>
</dbReference>
<dbReference type="RefSeq" id="XP_002117858.1">
    <property type="nucleotide sequence ID" value="XM_002117822.1"/>
</dbReference>
<dbReference type="OMA" id="WTCRIKE"/>
<protein>
    <recommendedName>
        <fullName evidence="8">Ectonucleoside triphosphate diphosphohydrolase 5</fullName>
    </recommendedName>
</protein>
<dbReference type="Gene3D" id="3.30.420.40">
    <property type="match status" value="1"/>
</dbReference>
<dbReference type="GO" id="GO:0016787">
    <property type="term" value="F:hydrolase activity"/>
    <property type="evidence" value="ECO:0007669"/>
    <property type="project" value="UniProtKB-KW"/>
</dbReference>
<dbReference type="CTD" id="6759071"/>
<dbReference type="AlphaFoldDB" id="B3SC91"/>
<reference evidence="6 7" key="1">
    <citation type="journal article" date="2008" name="Nature">
        <title>The Trichoplax genome and the nature of placozoans.</title>
        <authorList>
            <person name="Srivastava M."/>
            <person name="Begovic E."/>
            <person name="Chapman J."/>
            <person name="Putnam N.H."/>
            <person name="Hellsten U."/>
            <person name="Kawashima T."/>
            <person name="Kuo A."/>
            <person name="Mitros T."/>
            <person name="Salamov A."/>
            <person name="Carpenter M.L."/>
            <person name="Signorovitch A.Y."/>
            <person name="Moreno M.A."/>
            <person name="Kamm K."/>
            <person name="Grimwood J."/>
            <person name="Schmutz J."/>
            <person name="Shapiro H."/>
            <person name="Grigoriev I.V."/>
            <person name="Buss L.W."/>
            <person name="Schierwater B."/>
            <person name="Dellaporta S.L."/>
            <person name="Rokhsar D.S."/>
        </authorList>
    </citation>
    <scope>NUCLEOTIDE SEQUENCE [LARGE SCALE GENOMIC DNA]</scope>
    <source>
        <strain evidence="6 7">Grell-BS-1999</strain>
    </source>
</reference>
<proteinExistence type="inferred from homology"/>